<dbReference type="AlphaFoldDB" id="A0A7J7J368"/>
<dbReference type="Pfam" id="PF00403">
    <property type="entry name" value="HMA"/>
    <property type="match status" value="1"/>
</dbReference>
<dbReference type="InterPro" id="IPR024134">
    <property type="entry name" value="SOD_Cu/Zn_/chaperone"/>
</dbReference>
<dbReference type="GO" id="GO:0005507">
    <property type="term" value="F:copper ion binding"/>
    <property type="evidence" value="ECO:0007669"/>
    <property type="project" value="InterPro"/>
</dbReference>
<dbReference type="EMBL" id="VXIV02003207">
    <property type="protein sequence ID" value="KAF6019888.1"/>
    <property type="molecule type" value="Genomic_DNA"/>
</dbReference>
<dbReference type="InterPro" id="IPR006121">
    <property type="entry name" value="HMA_dom"/>
</dbReference>
<dbReference type="Pfam" id="PF00080">
    <property type="entry name" value="Sod_Cu"/>
    <property type="match status" value="1"/>
</dbReference>
<name>A0A7J7J368_BUGNE</name>
<feature type="domain" description="Superoxide dismutase copper/zinc binding" evidence="4">
    <location>
        <begin position="100"/>
        <end position="224"/>
    </location>
</feature>
<dbReference type="InterPro" id="IPR036423">
    <property type="entry name" value="SOD-like_Cu/Zn_dom_sf"/>
</dbReference>
<organism evidence="6 7">
    <name type="scientific">Bugula neritina</name>
    <name type="common">Brown bryozoan</name>
    <name type="synonym">Sertularia neritina</name>
    <dbReference type="NCBI Taxonomy" id="10212"/>
    <lineage>
        <taxon>Eukaryota</taxon>
        <taxon>Metazoa</taxon>
        <taxon>Spiralia</taxon>
        <taxon>Lophotrochozoa</taxon>
        <taxon>Bryozoa</taxon>
        <taxon>Gymnolaemata</taxon>
        <taxon>Cheilostomatida</taxon>
        <taxon>Flustrina</taxon>
        <taxon>Buguloidea</taxon>
        <taxon>Bugulidae</taxon>
        <taxon>Bugula</taxon>
    </lineage>
</organism>
<evidence type="ECO:0000256" key="3">
    <source>
        <dbReference type="ARBA" id="ARBA00032899"/>
    </source>
</evidence>
<dbReference type="Gene3D" id="3.30.70.100">
    <property type="match status" value="1"/>
</dbReference>
<dbReference type="Gene3D" id="2.60.40.200">
    <property type="entry name" value="Superoxide dismutase, copper/zinc binding domain"/>
    <property type="match status" value="1"/>
</dbReference>
<evidence type="ECO:0000313" key="6">
    <source>
        <dbReference type="EMBL" id="KAF6019888.1"/>
    </source>
</evidence>
<evidence type="ECO:0000313" key="7">
    <source>
        <dbReference type="Proteomes" id="UP000593567"/>
    </source>
</evidence>
<dbReference type="InterPro" id="IPR036163">
    <property type="entry name" value="HMA_dom_sf"/>
</dbReference>
<dbReference type="GO" id="GO:0006801">
    <property type="term" value="P:superoxide metabolic process"/>
    <property type="evidence" value="ECO:0007669"/>
    <property type="project" value="InterPro"/>
</dbReference>
<comment type="similarity">
    <text evidence="2">In the C-terminal section; belongs to the Cu-Zn superoxide dismutase family.</text>
</comment>
<keyword evidence="7" id="KW-1185">Reference proteome</keyword>
<sequence length="263" mass="28058">MAEPPVTTKVQLAVELAGDTCSNDIKLLLETNKGIKNVAVNIETQTVIVETVLSTNKVVDLIESSGNKAIVTGVGAAGSQVLNLGSAVAIMHEGNPSSGVRGVTRIVQSTEEICVIEGTLDGLSPNLEHRLSIHEYGDVSNGCDSCGDIFVGLSNLNSQDKHLYGDLGKIQSNNLGRSNFRIQSERVKVWDIIGRSMLVSSPLDSALANKSENSGWTKIACGIIARSAGIFENFKKICACDGTTLWDEYTLQQNNKSSPNSHL</sequence>
<protein>
    <recommendedName>
        <fullName evidence="3">Superoxide dismutase copper chaperone</fullName>
    </recommendedName>
</protein>
<reference evidence="6" key="1">
    <citation type="submission" date="2020-06" db="EMBL/GenBank/DDBJ databases">
        <title>Draft genome of Bugula neritina, a colonial animal packing powerful symbionts and potential medicines.</title>
        <authorList>
            <person name="Rayko M."/>
        </authorList>
    </citation>
    <scope>NUCLEOTIDE SEQUENCE [LARGE SCALE GENOMIC DNA]</scope>
    <source>
        <strain evidence="6">Kwan_BN1</strain>
    </source>
</reference>
<comment type="cofactor">
    <cofactor evidence="1">
        <name>Cu(2+)</name>
        <dbReference type="ChEBI" id="CHEBI:29036"/>
    </cofactor>
</comment>
<comment type="caution">
    <text evidence="6">The sequence shown here is derived from an EMBL/GenBank/DDBJ whole genome shotgun (WGS) entry which is preliminary data.</text>
</comment>
<gene>
    <name evidence="6" type="ORF">EB796_021812</name>
</gene>
<evidence type="ECO:0000259" key="5">
    <source>
        <dbReference type="Pfam" id="PF00403"/>
    </source>
</evidence>
<dbReference type="Proteomes" id="UP000593567">
    <property type="component" value="Unassembled WGS sequence"/>
</dbReference>
<evidence type="ECO:0000256" key="1">
    <source>
        <dbReference type="ARBA" id="ARBA00001973"/>
    </source>
</evidence>
<dbReference type="SUPFAM" id="SSF55008">
    <property type="entry name" value="HMA, heavy metal-associated domain"/>
    <property type="match status" value="1"/>
</dbReference>
<proteinExistence type="inferred from homology"/>
<dbReference type="InterPro" id="IPR001424">
    <property type="entry name" value="SOD_Cu_Zn_dom"/>
</dbReference>
<dbReference type="PANTHER" id="PTHR10003">
    <property type="entry name" value="SUPEROXIDE DISMUTASE CU-ZN -RELATED"/>
    <property type="match status" value="1"/>
</dbReference>
<dbReference type="SUPFAM" id="SSF49329">
    <property type="entry name" value="Cu,Zn superoxide dismutase-like"/>
    <property type="match status" value="1"/>
</dbReference>
<evidence type="ECO:0000259" key="4">
    <source>
        <dbReference type="Pfam" id="PF00080"/>
    </source>
</evidence>
<dbReference type="OrthoDB" id="666972at2759"/>
<accession>A0A7J7J368</accession>
<feature type="domain" description="HMA" evidence="5">
    <location>
        <begin position="16"/>
        <end position="66"/>
    </location>
</feature>
<evidence type="ECO:0000256" key="2">
    <source>
        <dbReference type="ARBA" id="ARBA00025798"/>
    </source>
</evidence>